<dbReference type="PANTHER" id="PTHR11601:SF34">
    <property type="entry name" value="CYSTEINE DESULFURASE"/>
    <property type="match status" value="1"/>
</dbReference>
<comment type="similarity">
    <text evidence="2">Belongs to the class-V pyridoxal-phosphate-dependent aminotransferase family. NifS/IscS subfamily.</text>
</comment>
<keyword evidence="11" id="KW-1185">Reference proteome</keyword>
<feature type="domain" description="Aminotransferase class V" evidence="9">
    <location>
        <begin position="3"/>
        <end position="361"/>
    </location>
</feature>
<gene>
    <name evidence="10" type="ORF">ABSH63_10265</name>
</gene>
<dbReference type="PIRSF" id="PIRSF005572">
    <property type="entry name" value="NifS"/>
    <property type="match status" value="1"/>
</dbReference>
<evidence type="ECO:0000256" key="7">
    <source>
        <dbReference type="ARBA" id="ARBA00023014"/>
    </source>
</evidence>
<comment type="catalytic activity">
    <reaction evidence="8">
        <text>(sulfur carrier)-H + L-cysteine = (sulfur carrier)-SH + L-alanine</text>
        <dbReference type="Rhea" id="RHEA:43892"/>
        <dbReference type="Rhea" id="RHEA-COMP:14737"/>
        <dbReference type="Rhea" id="RHEA-COMP:14739"/>
        <dbReference type="ChEBI" id="CHEBI:29917"/>
        <dbReference type="ChEBI" id="CHEBI:35235"/>
        <dbReference type="ChEBI" id="CHEBI:57972"/>
        <dbReference type="ChEBI" id="CHEBI:64428"/>
        <dbReference type="EC" id="2.8.1.7"/>
    </reaction>
</comment>
<dbReference type="InterPro" id="IPR015421">
    <property type="entry name" value="PyrdxlP-dep_Trfase_major"/>
</dbReference>
<evidence type="ECO:0000256" key="8">
    <source>
        <dbReference type="ARBA" id="ARBA00050776"/>
    </source>
</evidence>
<protein>
    <submittedName>
        <fullName evidence="10">Cysteine desulfurase family protein</fullName>
    </submittedName>
</protein>
<sequence length="379" mass="39670">MPTYLDHNATTPLDARVLEAMLPYLSGPYGNASSLHRFGRAARDAVERAREQVAALVGCQPGEIVWTSGGTEANNLAVKGVAAVRRGRLLYGATEHPAVMEAALALAGERDVAAVAVDAQGIVDWSALAAQLAQGPVALVALMRANNETGVVQDLARAAALVHEAGAWLHVDAVQAAGRIAVDFRALGADLMSLSSHKLYGPKGIGALVRRAEVDLVPLHHGGPQEKGLRGGTENVAAIVGFGVAAELARQELERRTRHTLALRERLEAGLATLPGVRVFAAGVERLPNTVQFALPGFDGEALLMQLDRKGFAVSSGSACASGKHEPSHVLLAMGVEPEIARGAIRVSLGVDNTAEQIDAFVETLRALHASLSRTVVPV</sequence>
<dbReference type="PANTHER" id="PTHR11601">
    <property type="entry name" value="CYSTEINE DESULFURYLASE FAMILY MEMBER"/>
    <property type="match status" value="1"/>
</dbReference>
<dbReference type="Gene3D" id="3.90.1150.10">
    <property type="entry name" value="Aspartate Aminotransferase, domain 1"/>
    <property type="match status" value="1"/>
</dbReference>
<dbReference type="Gene3D" id="1.10.260.50">
    <property type="match status" value="1"/>
</dbReference>
<proteinExistence type="inferred from homology"/>
<dbReference type="EMBL" id="JBEPIJ010000010">
    <property type="protein sequence ID" value="MES0874383.1"/>
    <property type="molecule type" value="Genomic_DNA"/>
</dbReference>
<keyword evidence="7" id="KW-0411">Iron-sulfur</keyword>
<comment type="cofactor">
    <cofactor evidence="1">
        <name>pyridoxal 5'-phosphate</name>
        <dbReference type="ChEBI" id="CHEBI:597326"/>
    </cofactor>
</comment>
<evidence type="ECO:0000313" key="10">
    <source>
        <dbReference type="EMBL" id="MES0874383.1"/>
    </source>
</evidence>
<keyword evidence="3" id="KW-0808">Transferase</keyword>
<dbReference type="InterPro" id="IPR000192">
    <property type="entry name" value="Aminotrans_V_dom"/>
</dbReference>
<evidence type="ECO:0000256" key="1">
    <source>
        <dbReference type="ARBA" id="ARBA00001933"/>
    </source>
</evidence>
<accession>A0ABV2AB52</accession>
<evidence type="ECO:0000256" key="5">
    <source>
        <dbReference type="ARBA" id="ARBA00022898"/>
    </source>
</evidence>
<keyword evidence="6" id="KW-0408">Iron</keyword>
<comment type="caution">
    <text evidence="10">The sequence shown here is derived from an EMBL/GenBank/DDBJ whole genome shotgun (WGS) entry which is preliminary data.</text>
</comment>
<organism evidence="10 11">
    <name type="scientific">Sinimarinibacterium thermocellulolyticum</name>
    <dbReference type="NCBI Taxonomy" id="3170016"/>
    <lineage>
        <taxon>Bacteria</taxon>
        <taxon>Pseudomonadati</taxon>
        <taxon>Pseudomonadota</taxon>
        <taxon>Gammaproteobacteria</taxon>
        <taxon>Nevskiales</taxon>
        <taxon>Nevskiaceae</taxon>
        <taxon>Sinimarinibacterium</taxon>
    </lineage>
</organism>
<dbReference type="Pfam" id="PF00266">
    <property type="entry name" value="Aminotran_5"/>
    <property type="match status" value="1"/>
</dbReference>
<dbReference type="RefSeq" id="WP_352889524.1">
    <property type="nucleotide sequence ID" value="NZ_JBEPIJ010000010.1"/>
</dbReference>
<dbReference type="SUPFAM" id="SSF53383">
    <property type="entry name" value="PLP-dependent transferases"/>
    <property type="match status" value="1"/>
</dbReference>
<dbReference type="InterPro" id="IPR015424">
    <property type="entry name" value="PyrdxlP-dep_Trfase"/>
</dbReference>
<evidence type="ECO:0000256" key="2">
    <source>
        <dbReference type="ARBA" id="ARBA00006490"/>
    </source>
</evidence>
<keyword evidence="4" id="KW-0479">Metal-binding</keyword>
<reference evidence="10 11" key="1">
    <citation type="submission" date="2024-06" db="EMBL/GenBank/DDBJ databases">
        <authorList>
            <person name="Li Z."/>
            <person name="Jiang Y."/>
        </authorList>
    </citation>
    <scope>NUCLEOTIDE SEQUENCE [LARGE SCALE GENOMIC DNA]</scope>
    <source>
        <strain evidence="10 11">HSW-8</strain>
    </source>
</reference>
<evidence type="ECO:0000259" key="9">
    <source>
        <dbReference type="Pfam" id="PF00266"/>
    </source>
</evidence>
<keyword evidence="5" id="KW-0663">Pyridoxal phosphate</keyword>
<evidence type="ECO:0000256" key="3">
    <source>
        <dbReference type="ARBA" id="ARBA00022679"/>
    </source>
</evidence>
<evidence type="ECO:0000256" key="6">
    <source>
        <dbReference type="ARBA" id="ARBA00023004"/>
    </source>
</evidence>
<dbReference type="Gene3D" id="3.40.640.10">
    <property type="entry name" value="Type I PLP-dependent aspartate aminotransferase-like (Major domain)"/>
    <property type="match status" value="1"/>
</dbReference>
<name>A0ABV2AB52_9GAMM</name>
<evidence type="ECO:0000256" key="4">
    <source>
        <dbReference type="ARBA" id="ARBA00022723"/>
    </source>
</evidence>
<dbReference type="Proteomes" id="UP001465331">
    <property type="component" value="Unassembled WGS sequence"/>
</dbReference>
<dbReference type="InterPro" id="IPR015422">
    <property type="entry name" value="PyrdxlP-dep_Trfase_small"/>
</dbReference>
<evidence type="ECO:0000313" key="11">
    <source>
        <dbReference type="Proteomes" id="UP001465331"/>
    </source>
</evidence>
<dbReference type="InterPro" id="IPR016454">
    <property type="entry name" value="Cysteine_dSase"/>
</dbReference>